<dbReference type="EMBL" id="JACOQI010000007">
    <property type="protein sequence ID" value="MBC5770511.1"/>
    <property type="molecule type" value="Genomic_DNA"/>
</dbReference>
<organism evidence="1 2">
    <name type="scientific">Dysosmobacter segnis</name>
    <dbReference type="NCBI Taxonomy" id="2763042"/>
    <lineage>
        <taxon>Bacteria</taxon>
        <taxon>Bacillati</taxon>
        <taxon>Bacillota</taxon>
        <taxon>Clostridia</taxon>
        <taxon>Eubacteriales</taxon>
        <taxon>Oscillospiraceae</taxon>
        <taxon>Dysosmobacter</taxon>
    </lineage>
</organism>
<dbReference type="RefSeq" id="WP_187014759.1">
    <property type="nucleotide sequence ID" value="NZ_JACOQI010000007.1"/>
</dbReference>
<accession>A0A923S7D1</accession>
<name>A0A923S7D1_9FIRM</name>
<dbReference type="AlphaFoldDB" id="A0A923S7D1"/>
<reference evidence="1" key="1">
    <citation type="submission" date="2020-08" db="EMBL/GenBank/DDBJ databases">
        <title>Genome public.</title>
        <authorList>
            <person name="Liu C."/>
            <person name="Sun Q."/>
        </authorList>
    </citation>
    <scope>NUCLEOTIDE SEQUENCE</scope>
    <source>
        <strain evidence="1">BX15</strain>
    </source>
</reference>
<proteinExistence type="predicted"/>
<dbReference type="Proteomes" id="UP000620327">
    <property type="component" value="Unassembled WGS sequence"/>
</dbReference>
<sequence>MNVSYEGIGQWAATFACDGVSAGQVVKVSGSGTVAKCADNDGFEGVVLSVARDGKACSVAMGGMVTVSYTGASAPAAGWNSLAADGSGGVKVVSAGGKSYLAVEVDTTAKTVTIVL</sequence>
<keyword evidence="2" id="KW-1185">Reference proteome</keyword>
<protein>
    <submittedName>
        <fullName evidence="1">Uncharacterized protein</fullName>
    </submittedName>
</protein>
<evidence type="ECO:0000313" key="2">
    <source>
        <dbReference type="Proteomes" id="UP000620327"/>
    </source>
</evidence>
<comment type="caution">
    <text evidence="1">The sequence shown here is derived from an EMBL/GenBank/DDBJ whole genome shotgun (WGS) entry which is preliminary data.</text>
</comment>
<gene>
    <name evidence="1" type="ORF">H8Z83_09285</name>
</gene>
<evidence type="ECO:0000313" key="1">
    <source>
        <dbReference type="EMBL" id="MBC5770511.1"/>
    </source>
</evidence>